<accession>A0A8X6UB75</accession>
<feature type="transmembrane region" description="Helical" evidence="1">
    <location>
        <begin position="199"/>
        <end position="218"/>
    </location>
</feature>
<feature type="transmembrane region" description="Helical" evidence="1">
    <location>
        <begin position="45"/>
        <end position="67"/>
    </location>
</feature>
<proteinExistence type="predicted"/>
<dbReference type="EMBL" id="BMAW01029544">
    <property type="protein sequence ID" value="GFU12425.1"/>
    <property type="molecule type" value="Genomic_DNA"/>
</dbReference>
<feature type="transmembrane region" description="Helical" evidence="1">
    <location>
        <begin position="83"/>
        <end position="104"/>
    </location>
</feature>
<gene>
    <name evidence="2" type="primary">AVEN_132659_1</name>
    <name evidence="2" type="ORF">NPIL_348321</name>
</gene>
<feature type="transmembrane region" description="Helical" evidence="1">
    <location>
        <begin position="6"/>
        <end position="33"/>
    </location>
</feature>
<protein>
    <submittedName>
        <fullName evidence="2">Uncharacterized protein</fullName>
    </submittedName>
</protein>
<reference evidence="2" key="1">
    <citation type="submission" date="2020-08" db="EMBL/GenBank/DDBJ databases">
        <title>Multicomponent nature underlies the extraordinary mechanical properties of spider dragline silk.</title>
        <authorList>
            <person name="Kono N."/>
            <person name="Nakamura H."/>
            <person name="Mori M."/>
            <person name="Yoshida Y."/>
            <person name="Ohtoshi R."/>
            <person name="Malay A.D."/>
            <person name="Moran D.A.P."/>
            <person name="Tomita M."/>
            <person name="Numata K."/>
            <person name="Arakawa K."/>
        </authorList>
    </citation>
    <scope>NUCLEOTIDE SEQUENCE</scope>
</reference>
<keyword evidence="1" id="KW-1133">Transmembrane helix</keyword>
<organism evidence="2 3">
    <name type="scientific">Nephila pilipes</name>
    <name type="common">Giant wood spider</name>
    <name type="synonym">Nephila maculata</name>
    <dbReference type="NCBI Taxonomy" id="299642"/>
    <lineage>
        <taxon>Eukaryota</taxon>
        <taxon>Metazoa</taxon>
        <taxon>Ecdysozoa</taxon>
        <taxon>Arthropoda</taxon>
        <taxon>Chelicerata</taxon>
        <taxon>Arachnida</taxon>
        <taxon>Araneae</taxon>
        <taxon>Araneomorphae</taxon>
        <taxon>Entelegynae</taxon>
        <taxon>Araneoidea</taxon>
        <taxon>Nephilidae</taxon>
        <taxon>Nephila</taxon>
    </lineage>
</organism>
<dbReference type="OrthoDB" id="6427268at2759"/>
<keyword evidence="1" id="KW-0812">Transmembrane</keyword>
<dbReference type="AlphaFoldDB" id="A0A8X6UB75"/>
<keyword evidence="1" id="KW-0472">Membrane</keyword>
<evidence type="ECO:0000313" key="2">
    <source>
        <dbReference type="EMBL" id="GFU12425.1"/>
    </source>
</evidence>
<dbReference type="Proteomes" id="UP000887013">
    <property type="component" value="Unassembled WGS sequence"/>
</dbReference>
<feature type="transmembrane region" description="Helical" evidence="1">
    <location>
        <begin position="124"/>
        <end position="145"/>
    </location>
</feature>
<comment type="caution">
    <text evidence="2">The sequence shown here is derived from an EMBL/GenBank/DDBJ whole genome shotgun (WGS) entry which is preliminary data.</text>
</comment>
<name>A0A8X6UB75_NEPPI</name>
<sequence length="312" mass="35888">MDMDWMSALATAIAVLRLCLICGGMWMVLRFTAKPGIILDYQRKCFIGAGVIYLLGLMPQSLLLLLVNSDLMNFMLDNGYLCWAQNFACLIAVALHSIIFLSWITDCIHPQNSHCGGLPVKHQLFKYFLVLYVTVFILCRSLFLWKIDNKGFYTDVASKTKDAEVSHWTMSPVKNPSQVVRLQLLLCENSLSDSETGSFLLSSYTFLALPLSLLYLVIRSWVQQKRQPTVPANSEGETEKGDEQLFWWEQEINIQRMLSTSITVWFHVIQPIIFSFHREHFVDFGTHLLLTICVFIPWTPSEKQYNLLQSWV</sequence>
<evidence type="ECO:0000313" key="3">
    <source>
        <dbReference type="Proteomes" id="UP000887013"/>
    </source>
</evidence>
<keyword evidence="3" id="KW-1185">Reference proteome</keyword>
<evidence type="ECO:0000256" key="1">
    <source>
        <dbReference type="SAM" id="Phobius"/>
    </source>
</evidence>